<dbReference type="SUPFAM" id="SSF50978">
    <property type="entry name" value="WD40 repeat-like"/>
    <property type="match status" value="1"/>
</dbReference>
<dbReference type="Gene3D" id="2.130.10.10">
    <property type="entry name" value="YVTN repeat-like/Quinoprotein amine dehydrogenase"/>
    <property type="match status" value="1"/>
</dbReference>
<dbReference type="InterPro" id="IPR001680">
    <property type="entry name" value="WD40_rpt"/>
</dbReference>
<evidence type="ECO:0000259" key="4">
    <source>
        <dbReference type="PROSITE" id="PS50181"/>
    </source>
</evidence>
<evidence type="ECO:0000313" key="5">
    <source>
        <dbReference type="EMBL" id="KAF5184853.1"/>
    </source>
</evidence>
<keyword evidence="6" id="KW-1185">Reference proteome</keyword>
<evidence type="ECO:0000256" key="3">
    <source>
        <dbReference type="PROSITE-ProRule" id="PRU00221"/>
    </source>
</evidence>
<evidence type="ECO:0000256" key="1">
    <source>
        <dbReference type="ARBA" id="ARBA00022574"/>
    </source>
</evidence>
<evidence type="ECO:0000256" key="2">
    <source>
        <dbReference type="ARBA" id="ARBA00022737"/>
    </source>
</evidence>
<reference evidence="5 6" key="1">
    <citation type="submission" date="2020-06" db="EMBL/GenBank/DDBJ databases">
        <title>Transcriptomic and genomic resources for Thalictrum thalictroides and T. hernandezii: Facilitating candidate gene discovery in an emerging model plant lineage.</title>
        <authorList>
            <person name="Arias T."/>
            <person name="Riano-Pachon D.M."/>
            <person name="Di Stilio V.S."/>
        </authorList>
    </citation>
    <scope>NUCLEOTIDE SEQUENCE [LARGE SCALE GENOMIC DNA]</scope>
    <source>
        <strain evidence="6">cv. WT478/WT964</strain>
        <tissue evidence="5">Leaves</tissue>
    </source>
</reference>
<dbReference type="Pfam" id="PF00400">
    <property type="entry name" value="WD40"/>
    <property type="match status" value="4"/>
</dbReference>
<gene>
    <name evidence="5" type="ORF">FRX31_025565</name>
</gene>
<feature type="domain" description="F-box" evidence="4">
    <location>
        <begin position="81"/>
        <end position="127"/>
    </location>
</feature>
<dbReference type="PROSITE" id="PS50294">
    <property type="entry name" value="WD_REPEATS_REGION"/>
    <property type="match status" value="1"/>
</dbReference>
<dbReference type="Proteomes" id="UP000554482">
    <property type="component" value="Unassembled WGS sequence"/>
</dbReference>
<dbReference type="PROSITE" id="PS50181">
    <property type="entry name" value="FBOX"/>
    <property type="match status" value="1"/>
</dbReference>
<dbReference type="PANTHER" id="PTHR19855:SF19">
    <property type="entry name" value="OS04G0619700 PROTEIN"/>
    <property type="match status" value="1"/>
</dbReference>
<organism evidence="5 6">
    <name type="scientific">Thalictrum thalictroides</name>
    <name type="common">Rue-anemone</name>
    <name type="synonym">Anemone thalictroides</name>
    <dbReference type="NCBI Taxonomy" id="46969"/>
    <lineage>
        <taxon>Eukaryota</taxon>
        <taxon>Viridiplantae</taxon>
        <taxon>Streptophyta</taxon>
        <taxon>Embryophyta</taxon>
        <taxon>Tracheophyta</taxon>
        <taxon>Spermatophyta</taxon>
        <taxon>Magnoliopsida</taxon>
        <taxon>Ranunculales</taxon>
        <taxon>Ranunculaceae</taxon>
        <taxon>Thalictroideae</taxon>
        <taxon>Thalictrum</taxon>
    </lineage>
</organism>
<dbReference type="InterPro" id="IPR019775">
    <property type="entry name" value="WD40_repeat_CS"/>
</dbReference>
<dbReference type="AlphaFoldDB" id="A0A7J6VIV4"/>
<dbReference type="InterPro" id="IPR001810">
    <property type="entry name" value="F-box_dom"/>
</dbReference>
<feature type="repeat" description="WD" evidence="3">
    <location>
        <begin position="267"/>
        <end position="297"/>
    </location>
</feature>
<name>A0A7J6VIV4_THATH</name>
<dbReference type="OrthoDB" id="190105at2759"/>
<dbReference type="SMART" id="SM00256">
    <property type="entry name" value="FBOX"/>
    <property type="match status" value="1"/>
</dbReference>
<proteinExistence type="predicted"/>
<dbReference type="PROSITE" id="PS00678">
    <property type="entry name" value="WD_REPEATS_1"/>
    <property type="match status" value="1"/>
</dbReference>
<dbReference type="PROSITE" id="PS50082">
    <property type="entry name" value="WD_REPEATS_2"/>
    <property type="match status" value="2"/>
</dbReference>
<dbReference type="SMART" id="SM00320">
    <property type="entry name" value="WD40"/>
    <property type="match status" value="6"/>
</dbReference>
<dbReference type="SUPFAM" id="SSF81383">
    <property type="entry name" value="F-box domain"/>
    <property type="match status" value="1"/>
</dbReference>
<evidence type="ECO:0000313" key="6">
    <source>
        <dbReference type="Proteomes" id="UP000554482"/>
    </source>
</evidence>
<dbReference type="InterPro" id="IPR020472">
    <property type="entry name" value="WD40_PAC1"/>
</dbReference>
<dbReference type="PRINTS" id="PR00320">
    <property type="entry name" value="GPROTEINBRPT"/>
</dbReference>
<keyword evidence="2" id="KW-0677">Repeat</keyword>
<dbReference type="Gene3D" id="1.20.1280.50">
    <property type="match status" value="1"/>
</dbReference>
<keyword evidence="1 3" id="KW-0853">WD repeat</keyword>
<comment type="caution">
    <text evidence="5">The sequence shown here is derived from an EMBL/GenBank/DDBJ whole genome shotgun (WGS) entry which is preliminary data.</text>
</comment>
<dbReference type="EMBL" id="JABWDY010031507">
    <property type="protein sequence ID" value="KAF5184853.1"/>
    <property type="molecule type" value="Genomic_DNA"/>
</dbReference>
<dbReference type="InterPro" id="IPR015943">
    <property type="entry name" value="WD40/YVTN_repeat-like_dom_sf"/>
</dbReference>
<sequence>MEFEFRRETEDSSNSNSSVVHYSDPAFSVAKFEVIEKSRVSLMPVTNLELHLKSGIGNITTNTTTGENQKLLPTTDKCGGGTTIIDLPPALISEILLCLEAKELGIISCVSTFLHSIASEHQVWKKFYFERWGAPFGSTLLGSSENSWKDMFVDREFRSKTYMGRFSMDVLYGHTEAVRSVFLLSSAKLIVTGGYDSVVRIWNMEEGLLVASSRPLKCTIRAVTADSKLLVTGVTDGFLQCWRASEGLSHLFDITSSQQDQNSEFRLWEHEGPITCLALDLARIYSGSWDMTVRIWDRLSLKCVKVLRHNDWVWSLVPRDSTIASTAGVDMYVWDIDNGDLLAAIQNAHVGNTLSLARSHTGNLIFTGGDDGTINMFELFGHSTLLHGATWSPHTGAVHSLAFEFPWLVSASSDGKLSLIDIRRLLKSSQRSLSRDLKRVNCSVSLSVEPPQRMLHGFGSNLFSVSIGSDRIILKSATGHAG</sequence>
<protein>
    <submittedName>
        <fullName evidence="5">F-box/WD-40 repeat-containing protein</fullName>
    </submittedName>
</protein>
<dbReference type="InterPro" id="IPR036322">
    <property type="entry name" value="WD40_repeat_dom_sf"/>
</dbReference>
<dbReference type="Pfam" id="PF12937">
    <property type="entry name" value="F-box-like"/>
    <property type="match status" value="1"/>
</dbReference>
<accession>A0A7J6VIV4</accession>
<feature type="repeat" description="WD" evidence="3">
    <location>
        <begin position="171"/>
        <end position="212"/>
    </location>
</feature>
<dbReference type="PANTHER" id="PTHR19855">
    <property type="entry name" value="WD40 REPEAT PROTEIN 12, 37"/>
    <property type="match status" value="1"/>
</dbReference>
<dbReference type="InterPro" id="IPR036047">
    <property type="entry name" value="F-box-like_dom_sf"/>
</dbReference>